<dbReference type="InterPro" id="IPR013806">
    <property type="entry name" value="Kringle-like"/>
</dbReference>
<dbReference type="AlphaFoldDB" id="A0AAV2HRZ1"/>
<feature type="transmembrane region" description="Helical" evidence="3">
    <location>
        <begin position="349"/>
        <end position="369"/>
    </location>
</feature>
<dbReference type="PANTHER" id="PTHR26391">
    <property type="entry name" value="INACTIVE TYROSINE-PROTEIN KINASE 7"/>
    <property type="match status" value="1"/>
</dbReference>
<feature type="disulfide bond" evidence="2">
    <location>
        <begin position="11"/>
        <end position="34"/>
    </location>
</feature>
<dbReference type="SUPFAM" id="SSF57440">
    <property type="entry name" value="Kringle-like"/>
    <property type="match status" value="1"/>
</dbReference>
<gene>
    <name evidence="5" type="ORF">GSLYS_00009304001</name>
</gene>
<dbReference type="Proteomes" id="UP001497497">
    <property type="component" value="Unassembled WGS sequence"/>
</dbReference>
<keyword evidence="3" id="KW-0472">Membrane</keyword>
<evidence type="ECO:0000313" key="5">
    <source>
        <dbReference type="EMBL" id="CAL1535344.1"/>
    </source>
</evidence>
<dbReference type="InterPro" id="IPR003961">
    <property type="entry name" value="FN3_dom"/>
</dbReference>
<reference evidence="5 6" key="1">
    <citation type="submission" date="2024-04" db="EMBL/GenBank/DDBJ databases">
        <authorList>
            <consortium name="Genoscope - CEA"/>
            <person name="William W."/>
        </authorList>
    </citation>
    <scope>NUCLEOTIDE SEQUENCE [LARGE SCALE GENOMIC DNA]</scope>
</reference>
<protein>
    <recommendedName>
        <fullName evidence="4">Kringle domain-containing protein</fullName>
    </recommendedName>
</protein>
<dbReference type="EMBL" id="CAXITT010000198">
    <property type="protein sequence ID" value="CAL1535344.1"/>
    <property type="molecule type" value="Genomic_DNA"/>
</dbReference>
<evidence type="ECO:0000313" key="6">
    <source>
        <dbReference type="Proteomes" id="UP001497497"/>
    </source>
</evidence>
<dbReference type="InterPro" id="IPR013783">
    <property type="entry name" value="Ig-like_fold"/>
</dbReference>
<accession>A0AAV2HRZ1</accession>
<keyword evidence="3" id="KW-1133">Transmembrane helix</keyword>
<feature type="domain" description="Kringle" evidence="4">
    <location>
        <begin position="1"/>
        <end position="39"/>
    </location>
</feature>
<comment type="caution">
    <text evidence="5">The sequence shown here is derived from an EMBL/GenBank/DDBJ whole genome shotgun (WGS) entry which is preliminary data.</text>
</comment>
<sequence>FLDRRLPNNYCRATADSDQAWCYTTSSKYRWQICSLGSCECPRGRFGIYCNKDCHCKETDEHCNEATGKCTTGCAKGWSGKDCQAVIPCEPNFYGWECEKKCQCENSSHCQRFLGPTSKCVCKKGISDQYPCGLWNNSAILYLGNNRVSPGQASVFTCTVQSTPPPKDNEIQLLGPQGKNITSISSRILVSSASTRTKLFYVNSVHENEQYTCFAMTAASTESLTAVADVFSFPEFPNEIFISNVNNEHITISWKTKKLHDQNQKFQVMMYNVTRNSTNTDASDGFVLGEVENPDTETFTYKINGLTNMNDHFFTLVTSNDNGKVECKNTRTAFVTADVKIIVLSLQNIVIITICPTLLVLIILGFIIYRKL</sequence>
<evidence type="ECO:0000256" key="3">
    <source>
        <dbReference type="SAM" id="Phobius"/>
    </source>
</evidence>
<dbReference type="CDD" id="cd00063">
    <property type="entry name" value="FN3"/>
    <property type="match status" value="1"/>
</dbReference>
<dbReference type="PROSITE" id="PS50070">
    <property type="entry name" value="KRINGLE_2"/>
    <property type="match status" value="1"/>
</dbReference>
<dbReference type="SUPFAM" id="SSF49265">
    <property type="entry name" value="Fibronectin type III"/>
    <property type="match status" value="1"/>
</dbReference>
<dbReference type="InterPro" id="IPR000001">
    <property type="entry name" value="Kringle"/>
</dbReference>
<proteinExistence type="predicted"/>
<keyword evidence="1 2" id="KW-1015">Disulfide bond</keyword>
<evidence type="ECO:0000259" key="4">
    <source>
        <dbReference type="PROSITE" id="PS50070"/>
    </source>
</evidence>
<evidence type="ECO:0000256" key="1">
    <source>
        <dbReference type="ARBA" id="ARBA00023157"/>
    </source>
</evidence>
<keyword evidence="3" id="KW-0812">Transmembrane</keyword>
<feature type="non-terminal residue" evidence="5">
    <location>
        <position position="372"/>
    </location>
</feature>
<dbReference type="SUPFAM" id="SSF48726">
    <property type="entry name" value="Immunoglobulin"/>
    <property type="match status" value="1"/>
</dbReference>
<name>A0AAV2HRZ1_LYMST</name>
<feature type="non-terminal residue" evidence="5">
    <location>
        <position position="1"/>
    </location>
</feature>
<keyword evidence="2" id="KW-0420">Kringle</keyword>
<keyword evidence="6" id="KW-1185">Reference proteome</keyword>
<comment type="caution">
    <text evidence="2">Lacks conserved residue(s) required for the propagation of feature annotation.</text>
</comment>
<dbReference type="InterPro" id="IPR036179">
    <property type="entry name" value="Ig-like_dom_sf"/>
</dbReference>
<dbReference type="PANTHER" id="PTHR26391:SF18">
    <property type="entry name" value="PROTEIN KINASE RECEPTOR TIE-1, PUTATIVE-RELATED"/>
    <property type="match status" value="1"/>
</dbReference>
<organism evidence="5 6">
    <name type="scientific">Lymnaea stagnalis</name>
    <name type="common">Great pond snail</name>
    <name type="synonym">Helix stagnalis</name>
    <dbReference type="NCBI Taxonomy" id="6523"/>
    <lineage>
        <taxon>Eukaryota</taxon>
        <taxon>Metazoa</taxon>
        <taxon>Spiralia</taxon>
        <taxon>Lophotrochozoa</taxon>
        <taxon>Mollusca</taxon>
        <taxon>Gastropoda</taxon>
        <taxon>Heterobranchia</taxon>
        <taxon>Euthyneura</taxon>
        <taxon>Panpulmonata</taxon>
        <taxon>Hygrophila</taxon>
        <taxon>Lymnaeoidea</taxon>
        <taxon>Lymnaeidae</taxon>
        <taxon>Lymnaea</taxon>
    </lineage>
</organism>
<dbReference type="Gene3D" id="2.170.300.10">
    <property type="entry name" value="Tie2 ligand-binding domain superfamily"/>
    <property type="match status" value="1"/>
</dbReference>
<evidence type="ECO:0000256" key="2">
    <source>
        <dbReference type="PROSITE-ProRule" id="PRU00121"/>
    </source>
</evidence>
<dbReference type="InterPro" id="IPR036116">
    <property type="entry name" value="FN3_sf"/>
</dbReference>
<dbReference type="Gene3D" id="2.60.40.10">
    <property type="entry name" value="Immunoglobulins"/>
    <property type="match status" value="1"/>
</dbReference>